<evidence type="ECO:0000313" key="1">
    <source>
        <dbReference type="EMBL" id="PWS36136.1"/>
    </source>
</evidence>
<keyword evidence="2" id="KW-1185">Reference proteome</keyword>
<accession>A0A317FEY0</accession>
<comment type="caution">
    <text evidence="1">The sequence shown here is derived from an EMBL/GenBank/DDBJ whole genome shotgun (WGS) entry which is preliminary data.</text>
</comment>
<proteinExistence type="predicted"/>
<organism evidence="1 2">
    <name type="scientific">Falsiroseomonas bella</name>
    <dbReference type="NCBI Taxonomy" id="2184016"/>
    <lineage>
        <taxon>Bacteria</taxon>
        <taxon>Pseudomonadati</taxon>
        <taxon>Pseudomonadota</taxon>
        <taxon>Alphaproteobacteria</taxon>
        <taxon>Acetobacterales</taxon>
        <taxon>Roseomonadaceae</taxon>
        <taxon>Falsiroseomonas</taxon>
    </lineage>
</organism>
<evidence type="ECO:0000313" key="2">
    <source>
        <dbReference type="Proteomes" id="UP000245765"/>
    </source>
</evidence>
<protein>
    <submittedName>
        <fullName evidence="1">Uncharacterized protein</fullName>
    </submittedName>
</protein>
<dbReference type="Proteomes" id="UP000245765">
    <property type="component" value="Unassembled WGS sequence"/>
</dbReference>
<gene>
    <name evidence="1" type="ORF">DFH01_13095</name>
</gene>
<dbReference type="AlphaFoldDB" id="A0A317FEY0"/>
<sequence>MRVMSGHDGDDIYFYEQGDLVRLKRDEDGPLVTAYAGDWGRVMRVNPDGSLDIKLAGYSRAKDADMVRAVAVARSRVEPCDLQGRPLLRGRAAVWDTRRSTM</sequence>
<name>A0A317FEY0_9PROT</name>
<reference evidence="2" key="1">
    <citation type="submission" date="2018-05" db="EMBL/GenBank/DDBJ databases">
        <authorList>
            <person name="Du Z."/>
            <person name="Wang X."/>
        </authorList>
    </citation>
    <scope>NUCLEOTIDE SEQUENCE [LARGE SCALE GENOMIC DNA]</scope>
    <source>
        <strain evidence="2">CQN31</strain>
    </source>
</reference>
<dbReference type="EMBL" id="QGNA01000003">
    <property type="protein sequence ID" value="PWS36136.1"/>
    <property type="molecule type" value="Genomic_DNA"/>
</dbReference>